<dbReference type="FunFam" id="1.20.1060.10:FF:000001">
    <property type="entry name" value="DNA polymerase I"/>
    <property type="match status" value="1"/>
</dbReference>
<dbReference type="NCBIfam" id="TIGR00593">
    <property type="entry name" value="pola"/>
    <property type="match status" value="1"/>
</dbReference>
<dbReference type="Gene3D" id="3.30.420.10">
    <property type="entry name" value="Ribonuclease H-like superfamily/Ribonuclease H"/>
    <property type="match status" value="1"/>
</dbReference>
<evidence type="ECO:0000256" key="10">
    <source>
        <dbReference type="ARBA" id="ARBA00022932"/>
    </source>
</evidence>
<keyword evidence="6" id="KW-0540">Nuclease</keyword>
<dbReference type="Gene3D" id="1.20.1060.10">
    <property type="entry name" value="Taq DNA Polymerase, Chain T, domain 4"/>
    <property type="match status" value="1"/>
</dbReference>
<dbReference type="SUPFAM" id="SSF88723">
    <property type="entry name" value="PIN domain-like"/>
    <property type="match status" value="1"/>
</dbReference>
<dbReference type="GO" id="GO:0008408">
    <property type="term" value="F:3'-5' exonuclease activity"/>
    <property type="evidence" value="ECO:0007669"/>
    <property type="project" value="InterPro"/>
</dbReference>
<keyword evidence="9" id="KW-0269">Exonuclease</keyword>
<dbReference type="SUPFAM" id="SSF56672">
    <property type="entry name" value="DNA/RNA polymerases"/>
    <property type="match status" value="1"/>
</dbReference>
<dbReference type="GO" id="GO:0008409">
    <property type="term" value="F:5'-3' exonuclease activity"/>
    <property type="evidence" value="ECO:0007669"/>
    <property type="project" value="InterPro"/>
</dbReference>
<dbReference type="PANTHER" id="PTHR10133:SF27">
    <property type="entry name" value="DNA POLYMERASE NU"/>
    <property type="match status" value="1"/>
</dbReference>
<keyword evidence="12" id="KW-0234">DNA repair</keyword>
<dbReference type="InterPro" id="IPR012337">
    <property type="entry name" value="RNaseH-like_sf"/>
</dbReference>
<proteinExistence type="inferred from homology"/>
<keyword evidence="4" id="KW-0548">Nucleotidyltransferase</keyword>
<dbReference type="InterPro" id="IPR036397">
    <property type="entry name" value="RNaseH_sf"/>
</dbReference>
<keyword evidence="10" id="KW-0239">DNA-directed DNA polymerase</keyword>
<keyword evidence="18" id="KW-1185">Reference proteome</keyword>
<evidence type="ECO:0000256" key="9">
    <source>
        <dbReference type="ARBA" id="ARBA00022839"/>
    </source>
</evidence>
<dbReference type="InterPro" id="IPR001098">
    <property type="entry name" value="DNA-dir_DNA_pol_A_palm_dom"/>
</dbReference>
<dbReference type="SMART" id="SM00474">
    <property type="entry name" value="35EXOc"/>
    <property type="match status" value="1"/>
</dbReference>
<evidence type="ECO:0000256" key="12">
    <source>
        <dbReference type="ARBA" id="ARBA00023204"/>
    </source>
</evidence>
<dbReference type="FunFam" id="3.40.50.1010:FF:000001">
    <property type="entry name" value="DNA polymerase I"/>
    <property type="match status" value="1"/>
</dbReference>
<dbReference type="InterPro" id="IPR018320">
    <property type="entry name" value="DNA_polymerase_1"/>
</dbReference>
<keyword evidence="11" id="KW-0238">DNA-binding</keyword>
<dbReference type="Pfam" id="PF00476">
    <property type="entry name" value="DNA_pol_A"/>
    <property type="match status" value="1"/>
</dbReference>
<protein>
    <recommendedName>
        <fullName evidence="2">DNA-directed DNA polymerase</fullName>
        <ecNumber evidence="2">2.7.7.7</ecNumber>
    </recommendedName>
</protein>
<dbReference type="InterPro" id="IPR036279">
    <property type="entry name" value="5-3_exonuclease_C_sf"/>
</dbReference>
<dbReference type="GO" id="GO:0003887">
    <property type="term" value="F:DNA-directed DNA polymerase activity"/>
    <property type="evidence" value="ECO:0007669"/>
    <property type="project" value="UniProtKB-KW"/>
</dbReference>
<evidence type="ECO:0000259" key="15">
    <source>
        <dbReference type="SMART" id="SM00475"/>
    </source>
</evidence>
<dbReference type="InterPro" id="IPR020046">
    <property type="entry name" value="5-3_exonucl_a-hlix_arch_N"/>
</dbReference>
<evidence type="ECO:0000256" key="13">
    <source>
        <dbReference type="ARBA" id="ARBA00049244"/>
    </source>
</evidence>
<dbReference type="Pfam" id="PF01612">
    <property type="entry name" value="DNA_pol_A_exo1"/>
    <property type="match status" value="1"/>
</dbReference>
<evidence type="ECO:0000259" key="16">
    <source>
        <dbReference type="SMART" id="SM00482"/>
    </source>
</evidence>
<evidence type="ECO:0000256" key="5">
    <source>
        <dbReference type="ARBA" id="ARBA00022705"/>
    </source>
</evidence>
<keyword evidence="3" id="KW-0808">Transferase</keyword>
<evidence type="ECO:0000256" key="4">
    <source>
        <dbReference type="ARBA" id="ARBA00022695"/>
    </source>
</evidence>
<dbReference type="CDD" id="cd09898">
    <property type="entry name" value="H3TH_53EXO"/>
    <property type="match status" value="1"/>
</dbReference>
<dbReference type="GO" id="GO:0006261">
    <property type="term" value="P:DNA-templated DNA replication"/>
    <property type="evidence" value="ECO:0007669"/>
    <property type="project" value="InterPro"/>
</dbReference>
<feature type="domain" description="5'-3' exonuclease" evidence="15">
    <location>
        <begin position="14"/>
        <end position="277"/>
    </location>
</feature>
<comment type="caution">
    <text evidence="17">The sequence shown here is derived from an EMBL/GenBank/DDBJ whole genome shotgun (WGS) entry which is preliminary data.</text>
</comment>
<organism evidence="17 18">
    <name type="scientific">Effrenium voratum</name>
    <dbReference type="NCBI Taxonomy" id="2562239"/>
    <lineage>
        <taxon>Eukaryota</taxon>
        <taxon>Sar</taxon>
        <taxon>Alveolata</taxon>
        <taxon>Dinophyceae</taxon>
        <taxon>Suessiales</taxon>
        <taxon>Symbiodiniaceae</taxon>
        <taxon>Effrenium</taxon>
    </lineage>
</organism>
<evidence type="ECO:0000256" key="1">
    <source>
        <dbReference type="ARBA" id="ARBA00007705"/>
    </source>
</evidence>
<dbReference type="CDD" id="cd09859">
    <property type="entry name" value="PIN_53EXO"/>
    <property type="match status" value="1"/>
</dbReference>
<sequence length="987" mass="107508">MSTQDSIPALTADDHLILVDGSTFIFRAYHALPPLTRKPDGLPVGAVSGFCNMLWKLLQEGLTPEEGDEPTHFAVIFDHSSKTFRNTIYPEYKANRPDPPEDLVPQFGLIREATRAFSVPCVEQEGFEADDLIATYARQAAEQGAKVTIVSGDKDLMQLIGPKVGMIDTMKNKVFGEPEVFEKFGVGPDKVIEVQSLAGDSVDNVPGVPGIGLKTAALLINEFGDLESLLAQAETIKQNKRRENLIEFADQARVSRELVTLKQDVPVEVPVASLTVTDVDGAKAVGFLKAMGFSTLTKRVAEETGAEVDAVEPADFQVPGWDVPDHKGRMAERTEAASGAAAAAGEGAGTEGMMVPQTVAEARAETIRAIAVDSSAYETVTSVERLQEWCDAAIEKGYVAFDTETTSLDAMQADLVGLSLSTEPGQACYVPLAHVDGEGDLLGGGGLLPDQIPLKDAMEVLKPMLEDRSVLKIAQNLKYDWLVMTRYGIDIAPYDDTMLLSYTVDAGKGGNGMDELSERWLGHKPIPFKEVCGSGKSMITFDKVAIDRATAYAAEDADVTLRLWQILKPRLASDHMATVYETLERPMVPVLARMEKRGISVDRQMLSRLSGDFAQGMAGLESEIYELAGETFNIGSPKQLGEILFGKMGIPGGKKTKTGAWSTSAQVLEDLAAEGHELPSKIVAWRQLSKLKSTYSDALPGYINPETGRVHTSYALAATTTGRLSSSEPNLQNIPVRTEAGRKIRQAFIAEKGHKLVSADYSQIELRVLAHMADIPQLKKAFEDGLDIHAMTASEMFGTPIEGMDPMVRRQAKAINFGIIYGISAFGLANQLGISRGEAGDYIKTYFERFPGIKDYMETIKKQVHADGFVTTIFGRKAHYPEVNTKNPNHRAFYERAAINAPIQGSAADILRRAMVRMEERLSDAKLDAQMLLQVHDELIFEVPDAQVDATLPVIRDVMENACDPALKLTVPLQVDARAAGNWDEAH</sequence>
<dbReference type="InterPro" id="IPR019760">
    <property type="entry name" value="DNA-dir_DNA_pol_A_CS"/>
</dbReference>
<evidence type="ECO:0000313" key="18">
    <source>
        <dbReference type="Proteomes" id="UP001178507"/>
    </source>
</evidence>
<dbReference type="PRINTS" id="PR00868">
    <property type="entry name" value="DNAPOLI"/>
</dbReference>
<dbReference type="Pfam" id="PF01367">
    <property type="entry name" value="5_3_exonuc"/>
    <property type="match status" value="1"/>
</dbReference>
<dbReference type="InterPro" id="IPR002298">
    <property type="entry name" value="DNA_polymerase_A"/>
</dbReference>
<reference evidence="17" key="1">
    <citation type="submission" date="2023-08" db="EMBL/GenBank/DDBJ databases">
        <authorList>
            <person name="Chen Y."/>
            <person name="Shah S."/>
            <person name="Dougan E. K."/>
            <person name="Thang M."/>
            <person name="Chan C."/>
        </authorList>
    </citation>
    <scope>NUCLEOTIDE SEQUENCE</scope>
</reference>
<dbReference type="InterPro" id="IPR020045">
    <property type="entry name" value="DNA_polI_H3TH"/>
</dbReference>
<dbReference type="NCBIfam" id="NF004397">
    <property type="entry name" value="PRK05755.1"/>
    <property type="match status" value="1"/>
</dbReference>
<dbReference type="AlphaFoldDB" id="A0AA36IA25"/>
<keyword evidence="5" id="KW-0235">DNA replication</keyword>
<evidence type="ECO:0000256" key="3">
    <source>
        <dbReference type="ARBA" id="ARBA00022679"/>
    </source>
</evidence>
<keyword evidence="7" id="KW-0227">DNA damage</keyword>
<comment type="catalytic activity">
    <reaction evidence="13">
        <text>DNA(n) + a 2'-deoxyribonucleoside 5'-triphosphate = DNA(n+1) + diphosphate</text>
        <dbReference type="Rhea" id="RHEA:22508"/>
        <dbReference type="Rhea" id="RHEA-COMP:17339"/>
        <dbReference type="Rhea" id="RHEA-COMP:17340"/>
        <dbReference type="ChEBI" id="CHEBI:33019"/>
        <dbReference type="ChEBI" id="CHEBI:61560"/>
        <dbReference type="ChEBI" id="CHEBI:173112"/>
        <dbReference type="EC" id="2.7.7.7"/>
    </reaction>
</comment>
<gene>
    <name evidence="17" type="ORF">EVOR1521_LOCUS10894</name>
</gene>
<dbReference type="SMART" id="SM00475">
    <property type="entry name" value="53EXOc"/>
    <property type="match status" value="1"/>
</dbReference>
<dbReference type="GO" id="GO:0006302">
    <property type="term" value="P:double-strand break repair"/>
    <property type="evidence" value="ECO:0007669"/>
    <property type="project" value="TreeGrafter"/>
</dbReference>
<comment type="similarity">
    <text evidence="1">Belongs to the DNA polymerase type-A family.</text>
</comment>
<dbReference type="Gene3D" id="3.40.50.1010">
    <property type="entry name" value="5'-nuclease"/>
    <property type="match status" value="1"/>
</dbReference>
<dbReference type="CDD" id="cd06139">
    <property type="entry name" value="DNA_polA_I_Ecoli_like_exo"/>
    <property type="match status" value="1"/>
</dbReference>
<evidence type="ECO:0000256" key="11">
    <source>
        <dbReference type="ARBA" id="ARBA00023125"/>
    </source>
</evidence>
<evidence type="ECO:0000256" key="8">
    <source>
        <dbReference type="ARBA" id="ARBA00022801"/>
    </source>
</evidence>
<dbReference type="Pfam" id="PF02739">
    <property type="entry name" value="5_3_exonuc_N"/>
    <property type="match status" value="1"/>
</dbReference>
<keyword evidence="8" id="KW-0378">Hydrolase</keyword>
<dbReference type="InterPro" id="IPR043502">
    <property type="entry name" value="DNA/RNA_pol_sf"/>
</dbReference>
<dbReference type="GO" id="GO:0003677">
    <property type="term" value="F:DNA binding"/>
    <property type="evidence" value="ECO:0007669"/>
    <property type="project" value="UniProtKB-KW"/>
</dbReference>
<dbReference type="FunFam" id="1.10.150.20:FF:000002">
    <property type="entry name" value="DNA polymerase I"/>
    <property type="match status" value="1"/>
</dbReference>
<dbReference type="SUPFAM" id="SSF53098">
    <property type="entry name" value="Ribonuclease H-like"/>
    <property type="match status" value="1"/>
</dbReference>
<dbReference type="PANTHER" id="PTHR10133">
    <property type="entry name" value="DNA POLYMERASE I"/>
    <property type="match status" value="1"/>
</dbReference>
<dbReference type="FunFam" id="3.30.420.10:FF:000026">
    <property type="entry name" value="DNA polymerase I"/>
    <property type="match status" value="1"/>
</dbReference>
<evidence type="ECO:0000313" key="17">
    <source>
        <dbReference type="EMBL" id="CAJ1383908.1"/>
    </source>
</evidence>
<feature type="domain" description="DNA-directed DNA polymerase family A palm" evidence="16">
    <location>
        <begin position="741"/>
        <end position="947"/>
    </location>
</feature>
<dbReference type="InterPro" id="IPR008918">
    <property type="entry name" value="HhH2"/>
</dbReference>
<name>A0AA36IA25_9DINO</name>
<dbReference type="Proteomes" id="UP001178507">
    <property type="component" value="Unassembled WGS sequence"/>
</dbReference>
<accession>A0AA36IA25</accession>
<dbReference type="EMBL" id="CAUJNA010001058">
    <property type="protein sequence ID" value="CAJ1383908.1"/>
    <property type="molecule type" value="Genomic_DNA"/>
</dbReference>
<evidence type="ECO:0000256" key="2">
    <source>
        <dbReference type="ARBA" id="ARBA00012417"/>
    </source>
</evidence>
<dbReference type="FunFam" id="1.10.150.20:FF:000003">
    <property type="entry name" value="DNA polymerase I"/>
    <property type="match status" value="1"/>
</dbReference>
<dbReference type="InterPro" id="IPR002421">
    <property type="entry name" value="5-3_exonuclease"/>
</dbReference>
<evidence type="ECO:0000256" key="6">
    <source>
        <dbReference type="ARBA" id="ARBA00022722"/>
    </source>
</evidence>
<dbReference type="EC" id="2.7.7.7" evidence="2"/>
<dbReference type="InterPro" id="IPR002562">
    <property type="entry name" value="3'-5'_exonuclease_dom"/>
</dbReference>
<evidence type="ECO:0000256" key="7">
    <source>
        <dbReference type="ARBA" id="ARBA00022763"/>
    </source>
</evidence>
<dbReference type="InterPro" id="IPR029060">
    <property type="entry name" value="PIN-like_dom_sf"/>
</dbReference>
<dbReference type="PROSITE" id="PS00447">
    <property type="entry name" value="DNA_POLYMERASE_A"/>
    <property type="match status" value="1"/>
</dbReference>
<dbReference type="Gene3D" id="1.10.150.20">
    <property type="entry name" value="5' to 3' exonuclease, C-terminal subdomain"/>
    <property type="match status" value="2"/>
</dbReference>
<dbReference type="SMART" id="SM00482">
    <property type="entry name" value="POLAc"/>
    <property type="match status" value="1"/>
</dbReference>
<dbReference type="SUPFAM" id="SSF47807">
    <property type="entry name" value="5' to 3' exonuclease, C-terminal subdomain"/>
    <property type="match status" value="1"/>
</dbReference>
<feature type="domain" description="3'-5' exonuclease" evidence="14">
    <location>
        <begin position="377"/>
        <end position="572"/>
    </location>
</feature>
<evidence type="ECO:0000259" key="14">
    <source>
        <dbReference type="SMART" id="SM00474"/>
    </source>
</evidence>
<dbReference type="Gene3D" id="3.30.70.370">
    <property type="match status" value="1"/>
</dbReference>
<dbReference type="CDD" id="cd08637">
    <property type="entry name" value="DNA_pol_A_pol_I_C"/>
    <property type="match status" value="1"/>
</dbReference>
<dbReference type="SMART" id="SM00279">
    <property type="entry name" value="HhH2"/>
    <property type="match status" value="1"/>
</dbReference>